<proteinExistence type="predicted"/>
<name>A0A9W6EIY4_ASPTU</name>
<dbReference type="EMBL" id="BRPE01000002">
    <property type="protein sequence ID" value="GLA81119.1"/>
    <property type="molecule type" value="Genomic_DNA"/>
</dbReference>
<reference evidence="1" key="1">
    <citation type="submission" date="2022-07" db="EMBL/GenBank/DDBJ databases">
        <title>Taxonomy of Aspergillus series Nigri: significant species reduction supported by multi-species coalescent approaches.</title>
        <authorList>
            <person name="Bian C."/>
            <person name="Kusuya Y."/>
            <person name="Sklenar F."/>
            <person name="D'hooge E."/>
            <person name="Yaguchi T."/>
            <person name="Takahashi H."/>
            <person name="Hubka V."/>
        </authorList>
    </citation>
    <scope>NUCLEOTIDE SEQUENCE</scope>
    <source>
        <strain evidence="1">IFM 56815</strain>
    </source>
</reference>
<comment type="caution">
    <text evidence="1">The sequence shown here is derived from an EMBL/GenBank/DDBJ whole genome shotgun (WGS) entry which is preliminary data.</text>
</comment>
<accession>A0A9W6EIY4</accession>
<dbReference type="AlphaFoldDB" id="A0A9W6EIY4"/>
<gene>
    <name evidence="1" type="ORF">AtubIFM56815_004755</name>
</gene>
<protein>
    <submittedName>
        <fullName evidence="1">Uncharacterized protein</fullName>
    </submittedName>
</protein>
<evidence type="ECO:0000313" key="2">
    <source>
        <dbReference type="Proteomes" id="UP001144157"/>
    </source>
</evidence>
<sequence length="119" mass="13321">MDKTLTPLAASDPLRRSIAEPDEVSLFEWIVDAFIVTISDGAMGKTNIYAIFTRRPRILAPKAYAACDKLAQILAKYFALPREAKIGCAEFVTMAEDEIRSAAVSEEELAKMFVWIYWG</sequence>
<dbReference type="Proteomes" id="UP001144157">
    <property type="component" value="Unassembled WGS sequence"/>
</dbReference>
<evidence type="ECO:0000313" key="1">
    <source>
        <dbReference type="EMBL" id="GLA81119.1"/>
    </source>
</evidence>
<organism evidence="1 2">
    <name type="scientific">Aspergillus tubingensis</name>
    <dbReference type="NCBI Taxonomy" id="5068"/>
    <lineage>
        <taxon>Eukaryota</taxon>
        <taxon>Fungi</taxon>
        <taxon>Dikarya</taxon>
        <taxon>Ascomycota</taxon>
        <taxon>Pezizomycotina</taxon>
        <taxon>Eurotiomycetes</taxon>
        <taxon>Eurotiomycetidae</taxon>
        <taxon>Eurotiales</taxon>
        <taxon>Aspergillaceae</taxon>
        <taxon>Aspergillus</taxon>
        <taxon>Aspergillus subgen. Circumdati</taxon>
    </lineage>
</organism>